<accession>A0ABQ3EYW6</accession>
<protein>
    <recommendedName>
        <fullName evidence="2">Dienelactone hydrolase domain-containing protein</fullName>
    </recommendedName>
</protein>
<dbReference type="EMBL" id="BMVP01000013">
    <property type="protein sequence ID" value="GHB75279.1"/>
    <property type="molecule type" value="Genomic_DNA"/>
</dbReference>
<evidence type="ECO:0000256" key="1">
    <source>
        <dbReference type="SAM" id="MobiDB-lite"/>
    </source>
</evidence>
<proteinExistence type="predicted"/>
<name>A0ABQ3EYW6_9ACTN</name>
<dbReference type="PANTHER" id="PTHR46623:SF6">
    <property type="entry name" value="ALPHA_BETA-HYDROLASES SUPERFAMILY PROTEIN"/>
    <property type="match status" value="1"/>
</dbReference>
<evidence type="ECO:0000259" key="2">
    <source>
        <dbReference type="Pfam" id="PF01738"/>
    </source>
</evidence>
<dbReference type="InterPro" id="IPR029058">
    <property type="entry name" value="AB_hydrolase_fold"/>
</dbReference>
<dbReference type="Proteomes" id="UP000642673">
    <property type="component" value="Unassembled WGS sequence"/>
</dbReference>
<dbReference type="InterPro" id="IPR002925">
    <property type="entry name" value="Dienelactn_hydro"/>
</dbReference>
<comment type="caution">
    <text evidence="3">The sequence shown here is derived from an EMBL/GenBank/DDBJ whole genome shotgun (WGS) entry which is preliminary data.</text>
</comment>
<feature type="domain" description="Dienelactone hydrolase" evidence="2">
    <location>
        <begin position="80"/>
        <end position="277"/>
    </location>
</feature>
<organism evidence="3 4">
    <name type="scientific">Streptomyces cirratus</name>
    <dbReference type="NCBI Taxonomy" id="68187"/>
    <lineage>
        <taxon>Bacteria</taxon>
        <taxon>Bacillati</taxon>
        <taxon>Actinomycetota</taxon>
        <taxon>Actinomycetes</taxon>
        <taxon>Kitasatosporales</taxon>
        <taxon>Streptomycetaceae</taxon>
        <taxon>Streptomyces</taxon>
    </lineage>
</organism>
<evidence type="ECO:0000313" key="3">
    <source>
        <dbReference type="EMBL" id="GHB75279.1"/>
    </source>
</evidence>
<reference evidence="4" key="1">
    <citation type="journal article" date="2019" name="Int. J. Syst. Evol. Microbiol.">
        <title>The Global Catalogue of Microorganisms (GCM) 10K type strain sequencing project: providing services to taxonomists for standard genome sequencing and annotation.</title>
        <authorList>
            <consortium name="The Broad Institute Genomics Platform"/>
            <consortium name="The Broad Institute Genome Sequencing Center for Infectious Disease"/>
            <person name="Wu L."/>
            <person name="Ma J."/>
        </authorList>
    </citation>
    <scope>NUCLEOTIDE SEQUENCE [LARGE SCALE GENOMIC DNA]</scope>
    <source>
        <strain evidence="4">JCM 4738</strain>
    </source>
</reference>
<sequence length="279" mass="29762">MRDPAAKYAGNTAAGGHRPALRSARAGRMPRDVKPLENPPAGLRGQGRGPYRSGHSTVVCSFGSHVSAAVHTQCRGAARAPQPEGSTMAEVLVFHHGHGLTAGIREFAEHLRQAGHTVHLPDLYEGLVFDNLEEGMAYAENAGFDTITARGTAAAEELPAELVYIGFSLGVLPAQKLAQTRPGARGALLFEACVPASEFGGAWPQDVPVQIHGMDADPFFAGEDDVDAARAIVRTAADAELFLYPGDRHLFTDSSLPSHEEQATRQVNLRVLGFLDRVK</sequence>
<evidence type="ECO:0000313" key="4">
    <source>
        <dbReference type="Proteomes" id="UP000642673"/>
    </source>
</evidence>
<keyword evidence="4" id="KW-1185">Reference proteome</keyword>
<feature type="region of interest" description="Disordered" evidence="1">
    <location>
        <begin position="1"/>
        <end position="51"/>
    </location>
</feature>
<dbReference type="SUPFAM" id="SSF53474">
    <property type="entry name" value="alpha/beta-Hydrolases"/>
    <property type="match status" value="1"/>
</dbReference>
<gene>
    <name evidence="3" type="ORF">GCM10010347_52050</name>
</gene>
<dbReference type="InterPro" id="IPR051049">
    <property type="entry name" value="Dienelactone_hydrolase-like"/>
</dbReference>
<dbReference type="Gene3D" id="3.40.50.1820">
    <property type="entry name" value="alpha/beta hydrolase"/>
    <property type="match status" value="1"/>
</dbReference>
<dbReference type="PANTHER" id="PTHR46623">
    <property type="entry name" value="CARBOXYMETHYLENEBUTENOLIDASE-RELATED"/>
    <property type="match status" value="1"/>
</dbReference>
<dbReference type="Pfam" id="PF01738">
    <property type="entry name" value="DLH"/>
    <property type="match status" value="1"/>
</dbReference>